<gene>
    <name evidence="1" type="ORF">H4683_002191</name>
</gene>
<organism evidence="1 2">
    <name type="scientific">Sporosarcina limicola</name>
    <dbReference type="NCBI Taxonomy" id="34101"/>
    <lineage>
        <taxon>Bacteria</taxon>
        <taxon>Bacillati</taxon>
        <taxon>Bacillota</taxon>
        <taxon>Bacilli</taxon>
        <taxon>Bacillales</taxon>
        <taxon>Caryophanaceae</taxon>
        <taxon>Sporosarcina</taxon>
    </lineage>
</organism>
<comment type="caution">
    <text evidence="1">The sequence shown here is derived from an EMBL/GenBank/DDBJ whole genome shotgun (WGS) entry which is preliminary data.</text>
</comment>
<dbReference type="AlphaFoldDB" id="A0A927RF13"/>
<protein>
    <submittedName>
        <fullName evidence="1">Uncharacterized protein</fullName>
    </submittedName>
</protein>
<reference evidence="1" key="1">
    <citation type="submission" date="2020-10" db="EMBL/GenBank/DDBJ databases">
        <title>Genomic Encyclopedia of Type Strains, Phase IV (KMG-IV): sequencing the most valuable type-strain genomes for metagenomic binning, comparative biology and taxonomic classification.</title>
        <authorList>
            <person name="Goeker M."/>
        </authorList>
    </citation>
    <scope>NUCLEOTIDE SEQUENCE</scope>
    <source>
        <strain evidence="1">DSM 13886</strain>
    </source>
</reference>
<dbReference type="EMBL" id="JADBEL010000011">
    <property type="protein sequence ID" value="MBE1555092.1"/>
    <property type="molecule type" value="Genomic_DNA"/>
</dbReference>
<evidence type="ECO:0000313" key="2">
    <source>
        <dbReference type="Proteomes" id="UP000658225"/>
    </source>
</evidence>
<proteinExistence type="predicted"/>
<dbReference type="Proteomes" id="UP000658225">
    <property type="component" value="Unassembled WGS sequence"/>
</dbReference>
<sequence>MKKVVTSLVFALCHSNITSPIITTNDEKVTEPHRSPA</sequence>
<name>A0A927RF13_9BACL</name>
<evidence type="ECO:0000313" key="1">
    <source>
        <dbReference type="EMBL" id="MBE1555092.1"/>
    </source>
</evidence>
<keyword evidence="2" id="KW-1185">Reference proteome</keyword>
<accession>A0A927RF13</accession>